<dbReference type="EMBL" id="JAFKCW010000020">
    <property type="protein sequence ID" value="MBN7803667.1"/>
    <property type="molecule type" value="Genomic_DNA"/>
</dbReference>
<reference evidence="2 3" key="1">
    <citation type="submission" date="2021-03" db="EMBL/GenBank/DDBJ databases">
        <title>novel species isolated from a fishpond in China.</title>
        <authorList>
            <person name="Lu H."/>
            <person name="Cai Z."/>
        </authorList>
    </citation>
    <scope>NUCLEOTIDE SEQUENCE [LARGE SCALE GENOMIC DNA]</scope>
    <source>
        <strain evidence="2 3">JCM 31546</strain>
    </source>
</reference>
<gene>
    <name evidence="2" type="ORF">J0A67_22610</name>
</gene>
<feature type="domain" description="MBG" evidence="1">
    <location>
        <begin position="5"/>
        <end position="64"/>
    </location>
</feature>
<dbReference type="Pfam" id="PF18887">
    <property type="entry name" value="MBG_3"/>
    <property type="match status" value="2"/>
</dbReference>
<evidence type="ECO:0000313" key="2">
    <source>
        <dbReference type="EMBL" id="MBN7803667.1"/>
    </source>
</evidence>
<feature type="domain" description="MBG" evidence="1">
    <location>
        <begin position="73"/>
        <end position="135"/>
    </location>
</feature>
<dbReference type="InterPro" id="IPR043772">
    <property type="entry name" value="MBG_3"/>
</dbReference>
<dbReference type="Proteomes" id="UP000664698">
    <property type="component" value="Unassembled WGS sequence"/>
</dbReference>
<dbReference type="RefSeq" id="WP_206571667.1">
    <property type="nucleotide sequence ID" value="NZ_JAFKCW010000020.1"/>
</dbReference>
<feature type="non-terminal residue" evidence="2">
    <location>
        <position position="172"/>
    </location>
</feature>
<evidence type="ECO:0000259" key="1">
    <source>
        <dbReference type="Pfam" id="PF18887"/>
    </source>
</evidence>
<name>A0ABS3BWI9_9BACT</name>
<sequence length="172" mass="17514">DDSFVYDGLAKSLAIEGTLPSGASVSYSNNSRTDVGTQEVTATISGSNFTTLVLTADLTITPATITGIIFEDDSFVYDGLAKSLAIAGTLPSGASVSYGNNSRTDVGSQQVTATISGSNFTTLVLTADLTITPASITGIIFEDDSFVYDGLAKSLVIAGTLPSGASVSYADN</sequence>
<comment type="caution">
    <text evidence="2">The sequence shown here is derived from an EMBL/GenBank/DDBJ whole genome shotgun (WGS) entry which is preliminary data.</text>
</comment>
<proteinExistence type="predicted"/>
<keyword evidence="3" id="KW-1185">Reference proteome</keyword>
<protein>
    <recommendedName>
        <fullName evidence="1">MBG domain-containing protein</fullName>
    </recommendedName>
</protein>
<organism evidence="2 3">
    <name type="scientific">Algoriphagus aestuariicola</name>
    <dbReference type="NCBI Taxonomy" id="1852016"/>
    <lineage>
        <taxon>Bacteria</taxon>
        <taxon>Pseudomonadati</taxon>
        <taxon>Bacteroidota</taxon>
        <taxon>Cytophagia</taxon>
        <taxon>Cytophagales</taxon>
        <taxon>Cyclobacteriaceae</taxon>
        <taxon>Algoriphagus</taxon>
    </lineage>
</organism>
<evidence type="ECO:0000313" key="3">
    <source>
        <dbReference type="Proteomes" id="UP000664698"/>
    </source>
</evidence>
<feature type="non-terminal residue" evidence="2">
    <location>
        <position position="1"/>
    </location>
</feature>
<accession>A0ABS3BWI9</accession>